<name>A0A917RTU1_9NOCA</name>
<dbReference type="PRINTS" id="PR00507">
    <property type="entry name" value="N12N6MTFRASE"/>
</dbReference>
<dbReference type="Pfam" id="PF07669">
    <property type="entry name" value="Eco57I"/>
    <property type="match status" value="1"/>
</dbReference>
<gene>
    <name evidence="8" type="ORF">GCM10011588_48610</name>
</gene>
<dbReference type="Gene3D" id="3.40.50.150">
    <property type="entry name" value="Vaccinia Virus protein VP39"/>
    <property type="match status" value="1"/>
</dbReference>
<dbReference type="SUPFAM" id="SSF53335">
    <property type="entry name" value="S-adenosyl-L-methionine-dependent methyltransferases"/>
    <property type="match status" value="1"/>
</dbReference>
<evidence type="ECO:0000313" key="9">
    <source>
        <dbReference type="Proteomes" id="UP000638263"/>
    </source>
</evidence>
<dbReference type="AlphaFoldDB" id="A0A917RTU1"/>
<keyword evidence="9" id="KW-1185">Reference proteome</keyword>
<evidence type="ECO:0000256" key="4">
    <source>
        <dbReference type="ARBA" id="ARBA00022691"/>
    </source>
</evidence>
<dbReference type="InterPro" id="IPR011639">
    <property type="entry name" value="MethylTrfase_TaqI-like_dom"/>
</dbReference>
<evidence type="ECO:0000259" key="7">
    <source>
        <dbReference type="Pfam" id="PF07669"/>
    </source>
</evidence>
<organism evidence="8 9">
    <name type="scientific">Nocardia jinanensis</name>
    <dbReference type="NCBI Taxonomy" id="382504"/>
    <lineage>
        <taxon>Bacteria</taxon>
        <taxon>Bacillati</taxon>
        <taxon>Actinomycetota</taxon>
        <taxon>Actinomycetes</taxon>
        <taxon>Mycobacteriales</taxon>
        <taxon>Nocardiaceae</taxon>
        <taxon>Nocardia</taxon>
    </lineage>
</organism>
<dbReference type="InterPro" id="IPR029063">
    <property type="entry name" value="SAM-dependent_MTases_sf"/>
</dbReference>
<dbReference type="GO" id="GO:0003676">
    <property type="term" value="F:nucleic acid binding"/>
    <property type="evidence" value="ECO:0007669"/>
    <property type="project" value="InterPro"/>
</dbReference>
<dbReference type="PANTHER" id="PTHR33841">
    <property type="entry name" value="DNA METHYLTRANSFERASE YEEA-RELATED"/>
    <property type="match status" value="1"/>
</dbReference>
<keyword evidence="3" id="KW-0808">Transferase</keyword>
<protein>
    <recommendedName>
        <fullName evidence="1">site-specific DNA-methyltransferase (adenine-specific)</fullName>
        <ecNumber evidence="1">2.1.1.72</ecNumber>
    </recommendedName>
</protein>
<dbReference type="EMBL" id="BMMH01000011">
    <property type="protein sequence ID" value="GGL28059.1"/>
    <property type="molecule type" value="Genomic_DNA"/>
</dbReference>
<keyword evidence="4" id="KW-0949">S-adenosyl-L-methionine</keyword>
<dbReference type="PANTHER" id="PTHR33841:SF1">
    <property type="entry name" value="DNA METHYLTRANSFERASE A"/>
    <property type="match status" value="1"/>
</dbReference>
<evidence type="ECO:0000313" key="8">
    <source>
        <dbReference type="EMBL" id="GGL28059.1"/>
    </source>
</evidence>
<reference evidence="8" key="1">
    <citation type="journal article" date="2014" name="Int. J. Syst. Evol. Microbiol.">
        <title>Complete genome sequence of Corynebacterium casei LMG S-19264T (=DSM 44701T), isolated from a smear-ripened cheese.</title>
        <authorList>
            <consortium name="US DOE Joint Genome Institute (JGI-PGF)"/>
            <person name="Walter F."/>
            <person name="Albersmeier A."/>
            <person name="Kalinowski J."/>
            <person name="Ruckert C."/>
        </authorList>
    </citation>
    <scope>NUCLEOTIDE SEQUENCE</scope>
    <source>
        <strain evidence="8">CGMCC 4.3508</strain>
    </source>
</reference>
<evidence type="ECO:0000256" key="3">
    <source>
        <dbReference type="ARBA" id="ARBA00022679"/>
    </source>
</evidence>
<dbReference type="Proteomes" id="UP000638263">
    <property type="component" value="Unassembled WGS sequence"/>
</dbReference>
<keyword evidence="2 8" id="KW-0489">Methyltransferase</keyword>
<comment type="caution">
    <text evidence="8">The sequence shown here is derived from an EMBL/GenBank/DDBJ whole genome shotgun (WGS) entry which is preliminary data.</text>
</comment>
<proteinExistence type="predicted"/>
<dbReference type="InterPro" id="IPR050953">
    <property type="entry name" value="N4_N6_ade-DNA_methylase"/>
</dbReference>
<dbReference type="GO" id="GO:0006304">
    <property type="term" value="P:DNA modification"/>
    <property type="evidence" value="ECO:0007669"/>
    <property type="project" value="InterPro"/>
</dbReference>
<evidence type="ECO:0000256" key="6">
    <source>
        <dbReference type="SAM" id="MobiDB-lite"/>
    </source>
</evidence>
<dbReference type="InterPro" id="IPR002052">
    <property type="entry name" value="DNA_methylase_N6_adenine_CS"/>
</dbReference>
<sequence>MPGNNEAEDRVTDTLTEVKRHGKHYTPSGLARFLADRVLGQFDSDIEQVSVLDPACGDGELLLAVREVAAERLPATRLVLTGYDLDTKAIAVARQRSEELGINIDLHEGDFLDASRDLADGSFDAVITNPPYVRTQQLGQSAAQVLATRFGLSGRIDLTHPFVVLLPTLLRAGGVVGLLCSNRFLTTKAGANVRNVFQQSLQPIELYDLGDTKLFAAAVLPAIIVALNHAPDYSMKCTFTSAYEDDAAESTDASGLYQALTAGKDGLVKHDGRTIAIRAGHLVQSNSATEPWRLSHSVGDEWLQGIAAATWRTFGDVAKIRVGVKTTADKVFILDDWDQAVPRPESELLRPLITQSNLTPWRISESLATRVLYPYDLEKTKRTLVDMNKFPKAMSYLENHAEQLKGRQYVIEGGRDWFEIWVPQKPAMWAAPKIVFPDISVHARFALDVTGAIVNGNCYWISLHDIGYVDVAYLMLAVANSRLGLRFYDEVCGNKLYAGRRRWMTQYVSKLPLPHPDAPESQELVQIIRDLLATGDAPDDEQISAIDDLVESAFRQPPLNPQSRQLGPSGDSVEQETLF</sequence>
<feature type="region of interest" description="Disordered" evidence="6">
    <location>
        <begin position="556"/>
        <end position="579"/>
    </location>
</feature>
<dbReference type="GO" id="GO:0009007">
    <property type="term" value="F:site-specific DNA-methyltransferase (adenine-specific) activity"/>
    <property type="evidence" value="ECO:0007669"/>
    <property type="project" value="UniProtKB-EC"/>
</dbReference>
<dbReference type="PROSITE" id="PS00092">
    <property type="entry name" value="N6_MTASE"/>
    <property type="match status" value="1"/>
</dbReference>
<dbReference type="GO" id="GO:0032259">
    <property type="term" value="P:methylation"/>
    <property type="evidence" value="ECO:0007669"/>
    <property type="project" value="UniProtKB-KW"/>
</dbReference>
<dbReference type="EC" id="2.1.1.72" evidence="1"/>
<accession>A0A917RTU1</accession>
<evidence type="ECO:0000256" key="1">
    <source>
        <dbReference type="ARBA" id="ARBA00011900"/>
    </source>
</evidence>
<evidence type="ECO:0000256" key="2">
    <source>
        <dbReference type="ARBA" id="ARBA00022603"/>
    </source>
</evidence>
<reference evidence="8" key="2">
    <citation type="submission" date="2020-09" db="EMBL/GenBank/DDBJ databases">
        <authorList>
            <person name="Sun Q."/>
            <person name="Zhou Y."/>
        </authorList>
    </citation>
    <scope>NUCLEOTIDE SEQUENCE</scope>
    <source>
        <strain evidence="8">CGMCC 4.3508</strain>
    </source>
</reference>
<comment type="catalytic activity">
    <reaction evidence="5">
        <text>a 2'-deoxyadenosine in DNA + S-adenosyl-L-methionine = an N(6)-methyl-2'-deoxyadenosine in DNA + S-adenosyl-L-homocysteine + H(+)</text>
        <dbReference type="Rhea" id="RHEA:15197"/>
        <dbReference type="Rhea" id="RHEA-COMP:12418"/>
        <dbReference type="Rhea" id="RHEA-COMP:12419"/>
        <dbReference type="ChEBI" id="CHEBI:15378"/>
        <dbReference type="ChEBI" id="CHEBI:57856"/>
        <dbReference type="ChEBI" id="CHEBI:59789"/>
        <dbReference type="ChEBI" id="CHEBI:90615"/>
        <dbReference type="ChEBI" id="CHEBI:90616"/>
        <dbReference type="EC" id="2.1.1.72"/>
    </reaction>
</comment>
<evidence type="ECO:0000256" key="5">
    <source>
        <dbReference type="ARBA" id="ARBA00047942"/>
    </source>
</evidence>
<feature type="domain" description="Type II methyltransferase M.TaqI-like" evidence="7">
    <location>
        <begin position="110"/>
        <end position="215"/>
    </location>
</feature>
<dbReference type="CDD" id="cd02440">
    <property type="entry name" value="AdoMet_MTases"/>
    <property type="match status" value="1"/>
</dbReference>